<gene>
    <name evidence="3" type="ORF">AVDCRST_MAG59-3852</name>
</gene>
<dbReference type="SUPFAM" id="SSF144020">
    <property type="entry name" value="FdhE-like"/>
    <property type="match status" value="1"/>
</dbReference>
<proteinExistence type="predicted"/>
<dbReference type="Pfam" id="PF24860">
    <property type="entry name" value="FdhE_C"/>
    <property type="match status" value="1"/>
</dbReference>
<name>A0A6J4VCI6_9BACT</name>
<protein>
    <recommendedName>
        <fullName evidence="2">FdhE C-terminal domain-containing protein</fullName>
    </recommendedName>
</protein>
<dbReference type="InterPro" id="IPR006452">
    <property type="entry name" value="Formate_DH_accessory"/>
</dbReference>
<dbReference type="PANTHER" id="PTHR37689:SF1">
    <property type="entry name" value="PROTEIN FDHE"/>
    <property type="match status" value="1"/>
</dbReference>
<keyword evidence="1" id="KW-0963">Cytoplasm</keyword>
<reference evidence="3" key="1">
    <citation type="submission" date="2020-02" db="EMBL/GenBank/DDBJ databases">
        <authorList>
            <person name="Meier V. D."/>
        </authorList>
    </citation>
    <scope>NUCLEOTIDE SEQUENCE</scope>
    <source>
        <strain evidence="3">AVDCRST_MAG59</strain>
    </source>
</reference>
<dbReference type="InterPro" id="IPR024064">
    <property type="entry name" value="FdhE-like_sf"/>
</dbReference>
<sequence length="286" mass="29909">MTSATTQRRLDKLLTERPETAPLATLLEAAIREGSESAWTEAARTARFPVTRDPANPILTGATVTVPAEVADRWVRRVLAMGAKGGPAAASLGPAARSGALDALALLAAAVDGDQARLVAQAEALEADPAVLAVVAAYAAWPLLRALRRQWGATVAPNWAEGFCPVCGDWPALAEHRGLERARRLRCARCGGDWSSPAFTCAFCGETDHAKLVGLVPEGGGEASRADGCESCRGYLKALATLKAWDAEEVALADAGSLELDWAATEAEFERPPGPAVPLGLRLVPA</sequence>
<dbReference type="GO" id="GO:0008199">
    <property type="term" value="F:ferric iron binding"/>
    <property type="evidence" value="ECO:0007669"/>
    <property type="project" value="TreeGrafter"/>
</dbReference>
<evidence type="ECO:0000313" key="3">
    <source>
        <dbReference type="EMBL" id="CAA9573662.1"/>
    </source>
</evidence>
<organism evidence="3">
    <name type="scientific">uncultured Thermomicrobiales bacterium</name>
    <dbReference type="NCBI Taxonomy" id="1645740"/>
    <lineage>
        <taxon>Bacteria</taxon>
        <taxon>Pseudomonadati</taxon>
        <taxon>Thermomicrobiota</taxon>
        <taxon>Thermomicrobia</taxon>
        <taxon>Thermomicrobiales</taxon>
        <taxon>environmental samples</taxon>
    </lineage>
</organism>
<evidence type="ECO:0000256" key="1">
    <source>
        <dbReference type="ARBA" id="ARBA00022490"/>
    </source>
</evidence>
<dbReference type="Gene3D" id="3.90.1670.10">
    <property type="entry name" value="FdhE-like domain"/>
    <property type="match status" value="1"/>
</dbReference>
<feature type="domain" description="FdhE C-terminal" evidence="2">
    <location>
        <begin position="201"/>
        <end position="271"/>
    </location>
</feature>
<dbReference type="AlphaFoldDB" id="A0A6J4VCI6"/>
<evidence type="ECO:0000259" key="2">
    <source>
        <dbReference type="Pfam" id="PF24860"/>
    </source>
</evidence>
<dbReference type="PANTHER" id="PTHR37689">
    <property type="entry name" value="PROTEIN FDHE"/>
    <property type="match status" value="1"/>
</dbReference>
<dbReference type="InterPro" id="IPR056796">
    <property type="entry name" value="FdhE_C"/>
</dbReference>
<accession>A0A6J4VCI6</accession>
<dbReference type="GO" id="GO:0051604">
    <property type="term" value="P:protein maturation"/>
    <property type="evidence" value="ECO:0007669"/>
    <property type="project" value="TreeGrafter"/>
</dbReference>
<dbReference type="EMBL" id="CADCWF010000276">
    <property type="protein sequence ID" value="CAA9573662.1"/>
    <property type="molecule type" value="Genomic_DNA"/>
</dbReference>
<dbReference type="GO" id="GO:0005829">
    <property type="term" value="C:cytosol"/>
    <property type="evidence" value="ECO:0007669"/>
    <property type="project" value="TreeGrafter"/>
</dbReference>